<comment type="caution">
    <text evidence="2">The sequence shown here is derived from an EMBL/GenBank/DDBJ whole genome shotgun (WGS) entry which is preliminary data.</text>
</comment>
<evidence type="ECO:0000256" key="1">
    <source>
        <dbReference type="SAM" id="MobiDB-lite"/>
    </source>
</evidence>
<evidence type="ECO:0000313" key="2">
    <source>
        <dbReference type="EMBL" id="KAG5614335.1"/>
    </source>
</evidence>
<name>A0A9J5ZQL9_SOLCO</name>
<protein>
    <submittedName>
        <fullName evidence="2">Uncharacterized protein</fullName>
    </submittedName>
</protein>
<reference evidence="2 3" key="1">
    <citation type="submission" date="2020-09" db="EMBL/GenBank/DDBJ databases">
        <title>De no assembly of potato wild relative species, Solanum commersonii.</title>
        <authorList>
            <person name="Cho K."/>
        </authorList>
    </citation>
    <scope>NUCLEOTIDE SEQUENCE [LARGE SCALE GENOMIC DNA]</scope>
    <source>
        <strain evidence="2">LZ3.2</strain>
        <tissue evidence="2">Leaf</tissue>
    </source>
</reference>
<dbReference type="EMBL" id="JACXVP010000003">
    <property type="protein sequence ID" value="KAG5614335.1"/>
    <property type="molecule type" value="Genomic_DNA"/>
</dbReference>
<evidence type="ECO:0000313" key="3">
    <source>
        <dbReference type="Proteomes" id="UP000824120"/>
    </source>
</evidence>
<organism evidence="2 3">
    <name type="scientific">Solanum commersonii</name>
    <name type="common">Commerson's wild potato</name>
    <name type="synonym">Commerson's nightshade</name>
    <dbReference type="NCBI Taxonomy" id="4109"/>
    <lineage>
        <taxon>Eukaryota</taxon>
        <taxon>Viridiplantae</taxon>
        <taxon>Streptophyta</taxon>
        <taxon>Embryophyta</taxon>
        <taxon>Tracheophyta</taxon>
        <taxon>Spermatophyta</taxon>
        <taxon>Magnoliopsida</taxon>
        <taxon>eudicotyledons</taxon>
        <taxon>Gunneridae</taxon>
        <taxon>Pentapetalae</taxon>
        <taxon>asterids</taxon>
        <taxon>lamiids</taxon>
        <taxon>Solanales</taxon>
        <taxon>Solanaceae</taxon>
        <taxon>Solanoideae</taxon>
        <taxon>Solaneae</taxon>
        <taxon>Solanum</taxon>
    </lineage>
</organism>
<accession>A0A9J5ZQL9</accession>
<feature type="compositionally biased region" description="Basic and acidic residues" evidence="1">
    <location>
        <begin position="61"/>
        <end position="73"/>
    </location>
</feature>
<proteinExistence type="predicted"/>
<feature type="region of interest" description="Disordered" evidence="1">
    <location>
        <begin position="1"/>
        <end position="73"/>
    </location>
</feature>
<sequence length="128" mass="14868">MEASPKLPIKEPLGSQRKDIRGNQRRTYQNHKKKIEKERSKKYQKETIQKQGGTSKSNPQNREKSKNRSKEAKITATPNFVRVRKFFFFLLVLRFSVLNLSLEEVLSWNLDVKALVCCSTQVSDLNGQ</sequence>
<gene>
    <name evidence="2" type="ORF">H5410_014159</name>
</gene>
<feature type="compositionally biased region" description="Polar residues" evidence="1">
    <location>
        <begin position="49"/>
        <end position="60"/>
    </location>
</feature>
<feature type="compositionally biased region" description="Basic and acidic residues" evidence="1">
    <location>
        <begin position="35"/>
        <end position="48"/>
    </location>
</feature>
<dbReference type="AlphaFoldDB" id="A0A9J5ZQL9"/>
<dbReference type="Proteomes" id="UP000824120">
    <property type="component" value="Chromosome 3"/>
</dbReference>
<keyword evidence="3" id="KW-1185">Reference proteome</keyword>